<dbReference type="PATRIC" id="fig|993517.3.peg.2324"/>
<dbReference type="AlphaFoldDB" id="K5D6Z2"/>
<keyword evidence="2" id="KW-0732">Signal</keyword>
<feature type="region of interest" description="Disordered" evidence="1">
    <location>
        <begin position="41"/>
        <end position="68"/>
    </location>
</feature>
<evidence type="ECO:0008006" key="5">
    <source>
        <dbReference type="Google" id="ProtNLM"/>
    </source>
</evidence>
<feature type="signal peptide" evidence="2">
    <location>
        <begin position="1"/>
        <end position="35"/>
    </location>
</feature>
<comment type="caution">
    <text evidence="3">The sequence shown here is derived from an EMBL/GenBank/DDBJ whole genome shotgun (WGS) entry which is preliminary data.</text>
</comment>
<sequence length="68" mass="7675">MFHFQSLPDYYPKMTTSKIFRYLICCMLLSSFAFAAGCSSNENRVVEPTSKEKRDAEEAKGTLDAAKV</sequence>
<dbReference type="EMBL" id="AMCW01000055">
    <property type="protein sequence ID" value="EKK02512.1"/>
    <property type="molecule type" value="Genomic_DNA"/>
</dbReference>
<organism evidence="3 4">
    <name type="scientific">Rhodopirellula baltica SH28</name>
    <dbReference type="NCBI Taxonomy" id="993517"/>
    <lineage>
        <taxon>Bacteria</taxon>
        <taxon>Pseudomonadati</taxon>
        <taxon>Planctomycetota</taxon>
        <taxon>Planctomycetia</taxon>
        <taxon>Pirellulales</taxon>
        <taxon>Pirellulaceae</taxon>
        <taxon>Rhodopirellula</taxon>
    </lineage>
</organism>
<reference evidence="3 4" key="1">
    <citation type="journal article" date="2013" name="Mar. Genomics">
        <title>Expression of sulfatases in Rhodopirellula baltica and the diversity of sulfatases in the genus Rhodopirellula.</title>
        <authorList>
            <person name="Wegner C.E."/>
            <person name="Richter-Heitmann T."/>
            <person name="Klindworth A."/>
            <person name="Klockow C."/>
            <person name="Richter M."/>
            <person name="Achstetter T."/>
            <person name="Glockner F.O."/>
            <person name="Harder J."/>
        </authorList>
    </citation>
    <scope>NUCLEOTIDE SEQUENCE [LARGE SCALE GENOMIC DNA]</scope>
    <source>
        <strain evidence="3 4">SH28</strain>
    </source>
</reference>
<feature type="chain" id="PRO_5003882697" description="Secreted protein" evidence="2">
    <location>
        <begin position="36"/>
        <end position="68"/>
    </location>
</feature>
<name>K5D6Z2_RHOBT</name>
<evidence type="ECO:0000313" key="3">
    <source>
        <dbReference type="EMBL" id="EKK02512.1"/>
    </source>
</evidence>
<dbReference type="Proteomes" id="UP000007993">
    <property type="component" value="Unassembled WGS sequence"/>
</dbReference>
<evidence type="ECO:0000256" key="1">
    <source>
        <dbReference type="SAM" id="MobiDB-lite"/>
    </source>
</evidence>
<proteinExistence type="predicted"/>
<evidence type="ECO:0000313" key="4">
    <source>
        <dbReference type="Proteomes" id="UP000007993"/>
    </source>
</evidence>
<protein>
    <recommendedName>
        <fullName evidence="5">Secreted protein</fullName>
    </recommendedName>
</protein>
<accession>K5D6Z2</accession>
<gene>
    <name evidence="3" type="ORF">RBSH_02146</name>
</gene>
<evidence type="ECO:0000256" key="2">
    <source>
        <dbReference type="SAM" id="SignalP"/>
    </source>
</evidence>
<feature type="compositionally biased region" description="Basic and acidic residues" evidence="1">
    <location>
        <begin position="49"/>
        <end position="68"/>
    </location>
</feature>